<dbReference type="AlphaFoldDB" id="A0A9X3ULT3"/>
<evidence type="ECO:0000256" key="4">
    <source>
        <dbReference type="ARBA" id="ARBA00023163"/>
    </source>
</evidence>
<gene>
    <name evidence="6" type="ORF">OQ273_22685</name>
</gene>
<dbReference type="GO" id="GO:0003677">
    <property type="term" value="F:DNA binding"/>
    <property type="evidence" value="ECO:0007669"/>
    <property type="project" value="UniProtKB-KW"/>
</dbReference>
<evidence type="ECO:0000256" key="2">
    <source>
        <dbReference type="ARBA" id="ARBA00023015"/>
    </source>
</evidence>
<keyword evidence="7" id="KW-1185">Reference proteome</keyword>
<dbReference type="EMBL" id="JAPJZI010000002">
    <property type="protein sequence ID" value="MDA5401398.1"/>
    <property type="molecule type" value="Genomic_DNA"/>
</dbReference>
<dbReference type="Gene3D" id="3.40.50.1360">
    <property type="match status" value="1"/>
</dbReference>
<protein>
    <submittedName>
        <fullName evidence="6">Sugar-binding transcriptional regulator</fullName>
    </submittedName>
</protein>
<dbReference type="SUPFAM" id="SSF88659">
    <property type="entry name" value="Sigma3 and sigma4 domains of RNA polymerase sigma factors"/>
    <property type="match status" value="1"/>
</dbReference>
<comment type="similarity">
    <text evidence="1">Belongs to the SorC transcriptional regulatory family.</text>
</comment>
<feature type="domain" description="Sugar-binding" evidence="5">
    <location>
        <begin position="67"/>
        <end position="318"/>
    </location>
</feature>
<name>A0A9X3ULT3_9HYPH</name>
<keyword evidence="3" id="KW-0238">DNA-binding</keyword>
<evidence type="ECO:0000259" key="5">
    <source>
        <dbReference type="Pfam" id="PF04198"/>
    </source>
</evidence>
<organism evidence="6 7">
    <name type="scientific">Hoeflea prorocentri</name>
    <dbReference type="NCBI Taxonomy" id="1922333"/>
    <lineage>
        <taxon>Bacteria</taxon>
        <taxon>Pseudomonadati</taxon>
        <taxon>Pseudomonadota</taxon>
        <taxon>Alphaproteobacteria</taxon>
        <taxon>Hyphomicrobiales</taxon>
        <taxon>Rhizobiaceae</taxon>
        <taxon>Hoeflea</taxon>
    </lineage>
</organism>
<keyword evidence="2" id="KW-0805">Transcription regulation</keyword>
<reference evidence="6" key="1">
    <citation type="submission" date="2022-11" db="EMBL/GenBank/DDBJ databases">
        <title>Draft genome sequence of Hoeflea poritis E7-10 and Hoeflea prorocentri PM5-8, separated from scleractinian coral Porites lutea and marine dinoflagellate.</title>
        <authorList>
            <person name="Zhang G."/>
            <person name="Wei Q."/>
            <person name="Cai L."/>
        </authorList>
    </citation>
    <scope>NUCLEOTIDE SEQUENCE</scope>
    <source>
        <strain evidence="6">PM5-8</strain>
    </source>
</reference>
<keyword evidence="4" id="KW-0804">Transcription</keyword>
<dbReference type="GO" id="GO:0030246">
    <property type="term" value="F:carbohydrate binding"/>
    <property type="evidence" value="ECO:0007669"/>
    <property type="project" value="InterPro"/>
</dbReference>
<dbReference type="PANTHER" id="PTHR34294:SF1">
    <property type="entry name" value="TRANSCRIPTIONAL REGULATOR LSRR"/>
    <property type="match status" value="1"/>
</dbReference>
<comment type="caution">
    <text evidence="6">The sequence shown here is derived from an EMBL/GenBank/DDBJ whole genome shotgun (WGS) entry which is preliminary data.</text>
</comment>
<evidence type="ECO:0000256" key="3">
    <source>
        <dbReference type="ARBA" id="ARBA00023125"/>
    </source>
</evidence>
<dbReference type="RefSeq" id="WP_267993577.1">
    <property type="nucleotide sequence ID" value="NZ_JAPJZI010000002.1"/>
</dbReference>
<dbReference type="PANTHER" id="PTHR34294">
    <property type="entry name" value="TRANSCRIPTIONAL REGULATOR-RELATED"/>
    <property type="match status" value="1"/>
</dbReference>
<proteinExistence type="inferred from homology"/>
<evidence type="ECO:0000256" key="1">
    <source>
        <dbReference type="ARBA" id="ARBA00010466"/>
    </source>
</evidence>
<dbReference type="InterPro" id="IPR007324">
    <property type="entry name" value="Sugar-bd_dom_put"/>
</dbReference>
<dbReference type="InterPro" id="IPR037171">
    <property type="entry name" value="NagB/RpiA_transferase-like"/>
</dbReference>
<evidence type="ECO:0000313" key="6">
    <source>
        <dbReference type="EMBL" id="MDA5401398.1"/>
    </source>
</evidence>
<dbReference type="Gene3D" id="1.10.10.10">
    <property type="entry name" value="Winged helix-like DNA-binding domain superfamily/Winged helix DNA-binding domain"/>
    <property type="match status" value="1"/>
</dbReference>
<dbReference type="InterPro" id="IPR036388">
    <property type="entry name" value="WH-like_DNA-bd_sf"/>
</dbReference>
<dbReference type="Proteomes" id="UP001151234">
    <property type="component" value="Unassembled WGS sequence"/>
</dbReference>
<dbReference type="InterPro" id="IPR051054">
    <property type="entry name" value="SorC_transcr_regulators"/>
</dbReference>
<dbReference type="InterPro" id="IPR013324">
    <property type="entry name" value="RNA_pol_sigma_r3/r4-like"/>
</dbReference>
<sequence>MTRNGSRKRSRIEDQILEVAWYYFHQDLNQAEIAEKLNISRSTVVNYLAEARARDYVRVSLRPNVFTEREIAEALKSRFGLRDALVVPAVADDAAQSLTRVARATADWLPSLLSPGDRLGVSWGETVFKISVAAERIDMPDLQIVQLVGSRATPLGFAAEACSSNLAERFGALCINLHAPLIVQNPELASLLKQEPVIAEQFTAIKNCNKTLFAAGSCDAESHVVQNGLVSDETLSNYLKKGAKAVVCGRFIDGNGRPIPGEIDDRIIGATLDTMLGKELGLLASAGPDKVEPMRAAIKGGFATHVATCSQTAEALLEAA</sequence>
<accession>A0A9X3ULT3</accession>
<evidence type="ECO:0000313" key="7">
    <source>
        <dbReference type="Proteomes" id="UP001151234"/>
    </source>
</evidence>
<dbReference type="SUPFAM" id="SSF100950">
    <property type="entry name" value="NagB/RpiA/CoA transferase-like"/>
    <property type="match status" value="1"/>
</dbReference>
<dbReference type="Pfam" id="PF04198">
    <property type="entry name" value="Sugar-bind"/>
    <property type="match status" value="1"/>
</dbReference>